<evidence type="ECO:0000259" key="6">
    <source>
        <dbReference type="PROSITE" id="PS50835"/>
    </source>
</evidence>
<evidence type="ECO:0000256" key="3">
    <source>
        <dbReference type="ARBA" id="ARBA00023319"/>
    </source>
</evidence>
<keyword evidence="2" id="KW-0325">Glycoprotein</keyword>
<dbReference type="Proteomes" id="UP000011080">
    <property type="component" value="Unassembled WGS sequence"/>
</dbReference>
<evidence type="ECO:0000313" key="7">
    <source>
        <dbReference type="EMBL" id="ELR45944.1"/>
    </source>
</evidence>
<dbReference type="GO" id="GO:0005886">
    <property type="term" value="C:plasma membrane"/>
    <property type="evidence" value="ECO:0007669"/>
    <property type="project" value="TreeGrafter"/>
</dbReference>
<dbReference type="InterPro" id="IPR003599">
    <property type="entry name" value="Ig_sub"/>
</dbReference>
<dbReference type="SUPFAM" id="SSF48726">
    <property type="entry name" value="Immunoglobulin"/>
    <property type="match status" value="3"/>
</dbReference>
<dbReference type="EMBL" id="JH883778">
    <property type="protein sequence ID" value="ELR45944.1"/>
    <property type="molecule type" value="Genomic_DNA"/>
</dbReference>
<dbReference type="GO" id="GO:0007565">
    <property type="term" value="P:female pregnancy"/>
    <property type="evidence" value="ECO:0007669"/>
    <property type="project" value="UniProtKB-KW"/>
</dbReference>
<dbReference type="InterPro" id="IPR013783">
    <property type="entry name" value="Ig-like_fold"/>
</dbReference>
<dbReference type="PANTHER" id="PTHR44427">
    <property type="entry name" value="CARCINOEMBRYONIC ANTIGEN-RELATED CELL ADHESION MOLECULE 19"/>
    <property type="match status" value="1"/>
</dbReference>
<dbReference type="SMART" id="SM00408">
    <property type="entry name" value="IGc2"/>
    <property type="match status" value="2"/>
</dbReference>
<dbReference type="FunFam" id="2.60.40.10:FF:000244">
    <property type="entry name" value="carcinoembryonic antigen-related cell adhesion molecule 16"/>
    <property type="match status" value="2"/>
</dbReference>
<evidence type="ECO:0000256" key="2">
    <source>
        <dbReference type="ARBA" id="ARBA00023180"/>
    </source>
</evidence>
<keyword evidence="1 5" id="KW-0732">Signal</keyword>
<dbReference type="InterPro" id="IPR050831">
    <property type="entry name" value="CEA_cell_adhesion"/>
</dbReference>
<dbReference type="GO" id="GO:0009986">
    <property type="term" value="C:cell surface"/>
    <property type="evidence" value="ECO:0007669"/>
    <property type="project" value="TreeGrafter"/>
</dbReference>
<keyword evidence="7" id="KW-0635">Pregnancy</keyword>
<dbReference type="SMART" id="SM00409">
    <property type="entry name" value="IG"/>
    <property type="match status" value="3"/>
</dbReference>
<name>L8HRJ8_9CETA</name>
<dbReference type="InterPro" id="IPR007110">
    <property type="entry name" value="Ig-like_dom"/>
</dbReference>
<gene>
    <name evidence="7" type="ORF">M91_13833</name>
</gene>
<organism evidence="7 8">
    <name type="scientific">Bos mutus</name>
    <name type="common">wild yak</name>
    <dbReference type="NCBI Taxonomy" id="72004"/>
    <lineage>
        <taxon>Eukaryota</taxon>
        <taxon>Metazoa</taxon>
        <taxon>Chordata</taxon>
        <taxon>Craniata</taxon>
        <taxon>Vertebrata</taxon>
        <taxon>Euteleostomi</taxon>
        <taxon>Mammalia</taxon>
        <taxon>Eutheria</taxon>
        <taxon>Laurasiatheria</taxon>
        <taxon>Artiodactyla</taxon>
        <taxon>Ruminantia</taxon>
        <taxon>Pecora</taxon>
        <taxon>Bovidae</taxon>
        <taxon>Bovinae</taxon>
        <taxon>Bos</taxon>
    </lineage>
</organism>
<feature type="domain" description="Ig-like" evidence="6">
    <location>
        <begin position="147"/>
        <end position="232"/>
    </location>
</feature>
<dbReference type="Pfam" id="PF13927">
    <property type="entry name" value="Ig_3"/>
    <property type="match status" value="1"/>
</dbReference>
<feature type="signal peptide" evidence="5">
    <location>
        <begin position="1"/>
        <end position="34"/>
    </location>
</feature>
<dbReference type="Gene3D" id="2.60.40.10">
    <property type="entry name" value="Immunoglobulins"/>
    <property type="match status" value="3"/>
</dbReference>
<feature type="domain" description="Ig-like" evidence="6">
    <location>
        <begin position="272"/>
        <end position="325"/>
    </location>
</feature>
<dbReference type="PROSITE" id="PS50835">
    <property type="entry name" value="IG_LIKE"/>
    <property type="match status" value="2"/>
</dbReference>
<dbReference type="GO" id="GO:1990782">
    <property type="term" value="F:protein tyrosine kinase binding"/>
    <property type="evidence" value="ECO:0007669"/>
    <property type="project" value="TreeGrafter"/>
</dbReference>
<keyword evidence="3" id="KW-0393">Immunoglobulin domain</keyword>
<reference evidence="7 8" key="1">
    <citation type="journal article" date="2012" name="Nat. Genet.">
        <title>The yak genome and adaptation to life at high altitude.</title>
        <authorList>
            <person name="Qiu Q."/>
            <person name="Zhang G."/>
            <person name="Ma T."/>
            <person name="Qian W."/>
            <person name="Wang J."/>
            <person name="Ye Z."/>
            <person name="Cao C."/>
            <person name="Hu Q."/>
            <person name="Kim J."/>
            <person name="Larkin D.M."/>
            <person name="Auvil L."/>
            <person name="Capitanu B."/>
            <person name="Ma J."/>
            <person name="Lewin H.A."/>
            <person name="Qian X."/>
            <person name="Lang Y."/>
            <person name="Zhou R."/>
            <person name="Wang L."/>
            <person name="Wang K."/>
            <person name="Xia J."/>
            <person name="Liao S."/>
            <person name="Pan S."/>
            <person name="Lu X."/>
            <person name="Hou H."/>
            <person name="Wang Y."/>
            <person name="Zang X."/>
            <person name="Yin Y."/>
            <person name="Ma H."/>
            <person name="Zhang J."/>
            <person name="Wang Z."/>
            <person name="Zhang Y."/>
            <person name="Zhang D."/>
            <person name="Yonezawa T."/>
            <person name="Hasegawa M."/>
            <person name="Zhong Y."/>
            <person name="Liu W."/>
            <person name="Zhang Y."/>
            <person name="Huang Z."/>
            <person name="Zhang S."/>
            <person name="Long R."/>
            <person name="Yang H."/>
            <person name="Wang J."/>
            <person name="Lenstra J.A."/>
            <person name="Cooper D.N."/>
            <person name="Wu Y."/>
            <person name="Wang J."/>
            <person name="Shi P."/>
            <person name="Wang J."/>
            <person name="Liu J."/>
        </authorList>
    </citation>
    <scope>NUCLEOTIDE SEQUENCE [LARGE SCALE GENOMIC DNA]</scope>
    <source>
        <strain evidence="8">yakQH1</strain>
    </source>
</reference>
<dbReference type="GO" id="GO:0007165">
    <property type="term" value="P:signal transduction"/>
    <property type="evidence" value="ECO:0007669"/>
    <property type="project" value="TreeGrafter"/>
</dbReference>
<protein>
    <submittedName>
        <fullName evidence="7">Pregnancy-specific beta-1-glycoprotein 6</fullName>
    </submittedName>
</protein>
<evidence type="ECO:0000256" key="1">
    <source>
        <dbReference type="ARBA" id="ARBA00022729"/>
    </source>
</evidence>
<dbReference type="AlphaFoldDB" id="L8HRJ8"/>
<accession>L8HRJ8</accession>
<dbReference type="InterPro" id="IPR036179">
    <property type="entry name" value="Ig-like_dom_sf"/>
</dbReference>
<comment type="similarity">
    <text evidence="4">Belongs to the immunoglobulin superfamily. CEA family.</text>
</comment>
<sequence length="373" mass="41389">MEPPSGPASRRHVPWNRLLLAVSLLSFWTLPTTARLTVDTVPPLAAEGSVAVFNILEKEGLIIGYGWFRGNRIDQRAAIEAYQIINNSHTPGPSHTGRETIKPNGSLVIQSVKKQDAGTYTMITVKADLTNVSASGQLQVYSLLQQPSIQVSDPMVREKENKVVMTCITNEMDITVKWIFNKQQLKSTKNVFLSEDSKNLTIDPIKKENAGDYQCEISNIGTSNRSETFELKVKVMLPKAHLTLCSRMSGSSSFGKLVFREPTALNTSYMLWINNQSLPSSTRLELSEDHRILTVLTVTRNDTGPYVCEARNPVSVSRSEPLTLDVLYGPAAPTTSFSDSCYHPEENLTSPATQDSWLVNAKPQKYAQVLFIP</sequence>
<evidence type="ECO:0000313" key="8">
    <source>
        <dbReference type="Proteomes" id="UP000011080"/>
    </source>
</evidence>
<evidence type="ECO:0000256" key="4">
    <source>
        <dbReference type="ARBA" id="ARBA00038222"/>
    </source>
</evidence>
<dbReference type="InterPro" id="IPR003598">
    <property type="entry name" value="Ig_sub2"/>
</dbReference>
<dbReference type="PANTHER" id="PTHR44427:SF1">
    <property type="entry name" value="CARCINOEMBRYONIC ANTIGEN-RELATED CELL ADHESION MOLECULE 1"/>
    <property type="match status" value="1"/>
</dbReference>
<feature type="non-terminal residue" evidence="7">
    <location>
        <position position="373"/>
    </location>
</feature>
<evidence type="ECO:0000256" key="5">
    <source>
        <dbReference type="SAM" id="SignalP"/>
    </source>
</evidence>
<feature type="chain" id="PRO_5003991142" evidence="5">
    <location>
        <begin position="35"/>
        <end position="373"/>
    </location>
</feature>
<proteinExistence type="inferred from homology"/>
<dbReference type="GO" id="GO:0002682">
    <property type="term" value="P:regulation of immune system process"/>
    <property type="evidence" value="ECO:0007669"/>
    <property type="project" value="TreeGrafter"/>
</dbReference>